<feature type="domain" description="HTH marR-type" evidence="4">
    <location>
        <begin position="19"/>
        <end position="151"/>
    </location>
</feature>
<accession>A0ABQ1RY41</accession>
<evidence type="ECO:0000256" key="2">
    <source>
        <dbReference type="ARBA" id="ARBA00023125"/>
    </source>
</evidence>
<dbReference type="InterPro" id="IPR036388">
    <property type="entry name" value="WH-like_DNA-bd_sf"/>
</dbReference>
<evidence type="ECO:0000256" key="3">
    <source>
        <dbReference type="ARBA" id="ARBA00023163"/>
    </source>
</evidence>
<dbReference type="PRINTS" id="PR00598">
    <property type="entry name" value="HTHMARR"/>
</dbReference>
<dbReference type="PROSITE" id="PS50995">
    <property type="entry name" value="HTH_MARR_2"/>
    <property type="match status" value="1"/>
</dbReference>
<dbReference type="Pfam" id="PF12802">
    <property type="entry name" value="MarR_2"/>
    <property type="match status" value="1"/>
</dbReference>
<organism evidence="5 6">
    <name type="scientific">Tsuneonella deserti</name>
    <dbReference type="NCBI Taxonomy" id="2035528"/>
    <lineage>
        <taxon>Bacteria</taxon>
        <taxon>Pseudomonadati</taxon>
        <taxon>Pseudomonadota</taxon>
        <taxon>Alphaproteobacteria</taxon>
        <taxon>Sphingomonadales</taxon>
        <taxon>Erythrobacteraceae</taxon>
        <taxon>Tsuneonella</taxon>
    </lineage>
</organism>
<reference evidence="6" key="1">
    <citation type="journal article" date="2019" name="Int. J. Syst. Evol. Microbiol.">
        <title>The Global Catalogue of Microorganisms (GCM) 10K type strain sequencing project: providing services to taxonomists for standard genome sequencing and annotation.</title>
        <authorList>
            <consortium name="The Broad Institute Genomics Platform"/>
            <consortium name="The Broad Institute Genome Sequencing Center for Infectious Disease"/>
            <person name="Wu L."/>
            <person name="Ma J."/>
        </authorList>
    </citation>
    <scope>NUCLEOTIDE SEQUENCE [LARGE SCALE GENOMIC DNA]</scope>
    <source>
        <strain evidence="6">CGMCC 1.15959</strain>
    </source>
</reference>
<dbReference type="SUPFAM" id="SSF46785">
    <property type="entry name" value="Winged helix' DNA-binding domain"/>
    <property type="match status" value="1"/>
</dbReference>
<name>A0ABQ1RY41_9SPHN</name>
<dbReference type="Proteomes" id="UP000619041">
    <property type="component" value="Unassembled WGS sequence"/>
</dbReference>
<keyword evidence="3" id="KW-0804">Transcription</keyword>
<dbReference type="PANTHER" id="PTHR42756:SF1">
    <property type="entry name" value="TRANSCRIPTIONAL REPRESSOR OF EMRAB OPERON"/>
    <property type="match status" value="1"/>
</dbReference>
<gene>
    <name evidence="5" type="ORF">GCM10011515_03060</name>
</gene>
<dbReference type="InterPro" id="IPR036390">
    <property type="entry name" value="WH_DNA-bd_sf"/>
</dbReference>
<dbReference type="RefSeq" id="WP_188643522.1">
    <property type="nucleotide sequence ID" value="NZ_BMKL01000001.1"/>
</dbReference>
<keyword evidence="1" id="KW-0805">Transcription regulation</keyword>
<dbReference type="Gene3D" id="1.10.10.10">
    <property type="entry name" value="Winged helix-like DNA-binding domain superfamily/Winged helix DNA-binding domain"/>
    <property type="match status" value="1"/>
</dbReference>
<keyword evidence="6" id="KW-1185">Reference proteome</keyword>
<evidence type="ECO:0000259" key="4">
    <source>
        <dbReference type="PROSITE" id="PS50995"/>
    </source>
</evidence>
<sequence length="163" mass="18338">MDDSAEPLRRSRRNAITDDDQILYLLNEVSRGARRAYDARAAKTGFNQTQWRIIGQLLRDPSLTQSEIAKALELESATIGQAVAVLCAQGLLERRRVETDRRAWKLILTRKLDALIPELREAADQLHTVLWRDIAPSDKHLLKQLLAKISANLEGSATVADSR</sequence>
<proteinExistence type="predicted"/>
<evidence type="ECO:0000256" key="1">
    <source>
        <dbReference type="ARBA" id="ARBA00023015"/>
    </source>
</evidence>
<keyword evidence="2" id="KW-0238">DNA-binding</keyword>
<protein>
    <submittedName>
        <fullName evidence="5">MarR family transcriptional regulator</fullName>
    </submittedName>
</protein>
<dbReference type="EMBL" id="BMKL01000001">
    <property type="protein sequence ID" value="GGD86963.1"/>
    <property type="molecule type" value="Genomic_DNA"/>
</dbReference>
<comment type="caution">
    <text evidence="5">The sequence shown here is derived from an EMBL/GenBank/DDBJ whole genome shotgun (WGS) entry which is preliminary data.</text>
</comment>
<evidence type="ECO:0000313" key="6">
    <source>
        <dbReference type="Proteomes" id="UP000619041"/>
    </source>
</evidence>
<dbReference type="SMART" id="SM00347">
    <property type="entry name" value="HTH_MARR"/>
    <property type="match status" value="1"/>
</dbReference>
<evidence type="ECO:0000313" key="5">
    <source>
        <dbReference type="EMBL" id="GGD86963.1"/>
    </source>
</evidence>
<dbReference type="InterPro" id="IPR000835">
    <property type="entry name" value="HTH_MarR-typ"/>
</dbReference>
<dbReference type="PANTHER" id="PTHR42756">
    <property type="entry name" value="TRANSCRIPTIONAL REGULATOR, MARR"/>
    <property type="match status" value="1"/>
</dbReference>